<dbReference type="EMBL" id="GGEC01041802">
    <property type="protein sequence ID" value="MBX22286.1"/>
    <property type="molecule type" value="Transcribed_RNA"/>
</dbReference>
<organism evidence="1">
    <name type="scientific">Rhizophora mucronata</name>
    <name type="common">Asiatic mangrove</name>
    <dbReference type="NCBI Taxonomy" id="61149"/>
    <lineage>
        <taxon>Eukaryota</taxon>
        <taxon>Viridiplantae</taxon>
        <taxon>Streptophyta</taxon>
        <taxon>Embryophyta</taxon>
        <taxon>Tracheophyta</taxon>
        <taxon>Spermatophyta</taxon>
        <taxon>Magnoliopsida</taxon>
        <taxon>eudicotyledons</taxon>
        <taxon>Gunneridae</taxon>
        <taxon>Pentapetalae</taxon>
        <taxon>rosids</taxon>
        <taxon>fabids</taxon>
        <taxon>Malpighiales</taxon>
        <taxon>Rhizophoraceae</taxon>
        <taxon>Rhizophora</taxon>
    </lineage>
</organism>
<name>A0A2P2LWD1_RHIMU</name>
<proteinExistence type="predicted"/>
<protein>
    <submittedName>
        <fullName evidence="1">Polypyrimidine tract-binding protein homolog 2 isoform X4</fullName>
    </submittedName>
</protein>
<reference evidence="1" key="1">
    <citation type="submission" date="2018-02" db="EMBL/GenBank/DDBJ databases">
        <title>Rhizophora mucronata_Transcriptome.</title>
        <authorList>
            <person name="Meera S.P."/>
            <person name="Sreeshan A."/>
            <person name="Augustine A."/>
        </authorList>
    </citation>
    <scope>NUCLEOTIDE SEQUENCE</scope>
    <source>
        <tissue evidence="1">Leaf</tissue>
    </source>
</reference>
<dbReference type="AlphaFoldDB" id="A0A2P2LWD1"/>
<sequence length="84" mass="9766">MEKLCLGKFVVSLETTQTKISCCFCFQFIAKILRRKKKKLLITLMGKNIDMLPNINQSKYIVCMPKPSARGFVDNDLYDYSNYD</sequence>
<accession>A0A2P2LWD1</accession>
<evidence type="ECO:0000313" key="1">
    <source>
        <dbReference type="EMBL" id="MBX22286.1"/>
    </source>
</evidence>